<protein>
    <submittedName>
        <fullName evidence="2">Uncharacterized protein</fullName>
    </submittedName>
</protein>
<comment type="caution">
    <text evidence="2">The sequence shown here is derived from an EMBL/GenBank/DDBJ whole genome shotgun (WGS) entry which is preliminary data.</text>
</comment>
<dbReference type="Proteomes" id="UP000235965">
    <property type="component" value="Unassembled WGS sequence"/>
</dbReference>
<proteinExistence type="predicted"/>
<dbReference type="EMBL" id="NEVH01016301">
    <property type="protein sequence ID" value="PNF25847.1"/>
    <property type="molecule type" value="Genomic_DNA"/>
</dbReference>
<evidence type="ECO:0000313" key="3">
    <source>
        <dbReference type="Proteomes" id="UP000235965"/>
    </source>
</evidence>
<evidence type="ECO:0000256" key="1">
    <source>
        <dbReference type="SAM" id="MobiDB-lite"/>
    </source>
</evidence>
<gene>
    <name evidence="2" type="ORF">B7P43_G11134</name>
</gene>
<evidence type="ECO:0000313" key="2">
    <source>
        <dbReference type="EMBL" id="PNF25847.1"/>
    </source>
</evidence>
<feature type="region of interest" description="Disordered" evidence="1">
    <location>
        <begin position="47"/>
        <end position="76"/>
    </location>
</feature>
<accession>A0A2J7QB97</accession>
<feature type="compositionally biased region" description="Polar residues" evidence="1">
    <location>
        <begin position="1"/>
        <end position="13"/>
    </location>
</feature>
<dbReference type="OrthoDB" id="10443084at2759"/>
<dbReference type="InParanoid" id="A0A2J7QB97"/>
<name>A0A2J7QB97_9NEOP</name>
<feature type="region of interest" description="Disordered" evidence="1">
    <location>
        <begin position="1"/>
        <end position="23"/>
    </location>
</feature>
<feature type="compositionally biased region" description="Low complexity" evidence="1">
    <location>
        <begin position="52"/>
        <end position="64"/>
    </location>
</feature>
<sequence>MATENEGSASSSGDELDGLHYLKPPSWKQRSAVQIIDIQSPVEYNSQNIEQTSSAKNKATNSSKVSLSEEKSTSELQNMNVEKSVLESLCGIQHLPSDVLEQVSDSKMRPEITGVANPTSAKQKILISGELQNRCIEVKDAECQTELTGKLLAGLEKGQDVGSQTISTGDVISLNLYYGNLSSDKLSNTMCDPGNEGLYNCTTLKDIENYEDTFQVVFNS</sequence>
<dbReference type="AlphaFoldDB" id="A0A2J7QB97"/>
<organism evidence="2 3">
    <name type="scientific">Cryptotermes secundus</name>
    <dbReference type="NCBI Taxonomy" id="105785"/>
    <lineage>
        <taxon>Eukaryota</taxon>
        <taxon>Metazoa</taxon>
        <taxon>Ecdysozoa</taxon>
        <taxon>Arthropoda</taxon>
        <taxon>Hexapoda</taxon>
        <taxon>Insecta</taxon>
        <taxon>Pterygota</taxon>
        <taxon>Neoptera</taxon>
        <taxon>Polyneoptera</taxon>
        <taxon>Dictyoptera</taxon>
        <taxon>Blattodea</taxon>
        <taxon>Blattoidea</taxon>
        <taxon>Termitoidae</taxon>
        <taxon>Kalotermitidae</taxon>
        <taxon>Cryptotermitinae</taxon>
        <taxon>Cryptotermes</taxon>
    </lineage>
</organism>
<reference evidence="2 3" key="1">
    <citation type="submission" date="2017-12" db="EMBL/GenBank/DDBJ databases">
        <title>Hemimetabolous genomes reveal molecular basis of termite eusociality.</title>
        <authorList>
            <person name="Harrison M.C."/>
            <person name="Jongepier E."/>
            <person name="Robertson H.M."/>
            <person name="Arning N."/>
            <person name="Bitard-Feildel T."/>
            <person name="Chao H."/>
            <person name="Childers C.P."/>
            <person name="Dinh H."/>
            <person name="Doddapaneni H."/>
            <person name="Dugan S."/>
            <person name="Gowin J."/>
            <person name="Greiner C."/>
            <person name="Han Y."/>
            <person name="Hu H."/>
            <person name="Hughes D.S.T."/>
            <person name="Huylmans A.-K."/>
            <person name="Kemena C."/>
            <person name="Kremer L.P.M."/>
            <person name="Lee S.L."/>
            <person name="Lopez-Ezquerra A."/>
            <person name="Mallet L."/>
            <person name="Monroy-Kuhn J.M."/>
            <person name="Moser A."/>
            <person name="Murali S.C."/>
            <person name="Muzny D.M."/>
            <person name="Otani S."/>
            <person name="Piulachs M.-D."/>
            <person name="Poelchau M."/>
            <person name="Qu J."/>
            <person name="Schaub F."/>
            <person name="Wada-Katsumata A."/>
            <person name="Worley K.C."/>
            <person name="Xie Q."/>
            <person name="Ylla G."/>
            <person name="Poulsen M."/>
            <person name="Gibbs R.A."/>
            <person name="Schal C."/>
            <person name="Richards S."/>
            <person name="Belles X."/>
            <person name="Korb J."/>
            <person name="Bornberg-Bauer E."/>
        </authorList>
    </citation>
    <scope>NUCLEOTIDE SEQUENCE [LARGE SCALE GENOMIC DNA]</scope>
    <source>
        <tissue evidence="2">Whole body</tissue>
    </source>
</reference>
<keyword evidence="3" id="KW-1185">Reference proteome</keyword>